<dbReference type="Proteomes" id="UP000410984">
    <property type="component" value="Unassembled WGS sequence"/>
</dbReference>
<comment type="function">
    <text evidence="7">Required for formation of the rod structure of the flagellar apparatus. Together with FliI and FliH, may constitute the export apparatus of flagellin.</text>
</comment>
<keyword evidence="8" id="KW-0282">Flagellum</keyword>
<dbReference type="RefSeq" id="WP_142581858.1">
    <property type="nucleotide sequence ID" value="NZ_CABFPH010000007.1"/>
</dbReference>
<dbReference type="NCBIfam" id="TIGR01398">
    <property type="entry name" value="FlhA"/>
    <property type="match status" value="1"/>
</dbReference>
<keyword evidence="8" id="KW-0969">Cilium</keyword>
<dbReference type="GO" id="GO:0009306">
    <property type="term" value="P:protein secretion"/>
    <property type="evidence" value="ECO:0007669"/>
    <property type="project" value="InterPro"/>
</dbReference>
<keyword evidence="4 7" id="KW-0812">Transmembrane</keyword>
<keyword evidence="7" id="KW-1005">Bacterial flagellum biogenesis</keyword>
<dbReference type="InterPro" id="IPR025505">
    <property type="entry name" value="FHIPEP_CS"/>
</dbReference>
<dbReference type="Gene3D" id="3.40.50.12790">
    <property type="entry name" value="FHIPEP family, domain 4"/>
    <property type="match status" value="1"/>
</dbReference>
<dbReference type="InterPro" id="IPR042196">
    <property type="entry name" value="FHIPEP_4"/>
</dbReference>
<sequence>MSETASVPERMGGIAGALNGLALPSRGDLRALSRRSDLFFATAVMAILAVLIFPLPSVLLDLLLAVSIIMSVLIMMTGLFIDNPLEFTVFPTLLLIATMLRLALNLASTRLILGHGHEGTAAAGHVIEAFGNFVMGGNFVIGIIVFAILIIVNFVVITKGSGRIAEVAARFTLDAMPGKQMAIDADLSAGLIDEKAAKARRAALEEESAFFGAMDGASKFVRGDAVAALLITFINVVGGIIIGVAQQGMPIGAAAKSYTLLTIGDGLASQVPALIVSTAAGILVSKAGVRGSADKALGKQLAHYPKALGMSAAVMVLIALLPGMPMLPFLALAAGSGYAAWRIAKTAKEAPPLDADGKPADPAAVAAAKEETVTELLKLDDLKLEMGYALLALVNGEAGDRLTDQIKALRRQLAAELGFVMPSVRILDNVQLDANAYVVRVKEIEAGTGRIFPGQFMAMDPMGGQVQLPGQHMLEPTFGLPATWIDAGLRDQAQLKGYTVVDAATVVSTHLTEIIKAHVSELLNHVEVQKLLRELPKEHGDLLKEVVPSQISTTGVQRVLQFLLAERVSIRDLGAIVEGIAEVAGGVKNPRDIVEHVRARLGRQICAQYQGPDGTLPIITLSPAWEQAFLDAIVGEREERYLAMQPSKLTEFVNTVRDRFESAARLGEMPVLVTSAQSRPFVRSIIERFRRETPVMSQAEIHPRARLRTVGSI</sequence>
<evidence type="ECO:0000256" key="4">
    <source>
        <dbReference type="ARBA" id="ARBA00022692"/>
    </source>
</evidence>
<comment type="similarity">
    <text evidence="2 7">Belongs to the FHIPEP (flagella/HR/invasion proteins export pore) family.</text>
</comment>
<dbReference type="PANTHER" id="PTHR30161:SF1">
    <property type="entry name" value="FLAGELLAR BIOSYNTHESIS PROTEIN FLHA-RELATED"/>
    <property type="match status" value="1"/>
</dbReference>
<keyword evidence="8" id="KW-0966">Cell projection</keyword>
<keyword evidence="3 7" id="KW-1003">Cell membrane</keyword>
<evidence type="ECO:0000256" key="6">
    <source>
        <dbReference type="ARBA" id="ARBA00023136"/>
    </source>
</evidence>
<evidence type="ECO:0000256" key="3">
    <source>
        <dbReference type="ARBA" id="ARBA00022475"/>
    </source>
</evidence>
<comment type="caution">
    <text evidence="7">Lacks conserved residue(s) required for the propagation of feature annotation.</text>
</comment>
<keyword evidence="5 7" id="KW-1133">Transmembrane helix</keyword>
<feature type="transmembrane region" description="Helical" evidence="7">
    <location>
        <begin position="133"/>
        <end position="156"/>
    </location>
</feature>
<evidence type="ECO:0000256" key="7">
    <source>
        <dbReference type="RuleBase" id="RU364093"/>
    </source>
</evidence>
<dbReference type="PROSITE" id="PS00994">
    <property type="entry name" value="FHIPEP"/>
    <property type="match status" value="1"/>
</dbReference>
<dbReference type="EMBL" id="CABFPH010000007">
    <property type="protein sequence ID" value="VUD70271.1"/>
    <property type="molecule type" value="Genomic_DNA"/>
</dbReference>
<keyword evidence="7" id="KW-1006">Bacterial flagellum protein export</keyword>
<organism evidence="8 9">
    <name type="scientific">Methylobacterium symbioticum</name>
    <dbReference type="NCBI Taxonomy" id="2584084"/>
    <lineage>
        <taxon>Bacteria</taxon>
        <taxon>Pseudomonadati</taxon>
        <taxon>Pseudomonadota</taxon>
        <taxon>Alphaproteobacteria</taxon>
        <taxon>Hyphomicrobiales</taxon>
        <taxon>Methylobacteriaceae</taxon>
        <taxon>Methylobacterium</taxon>
    </lineage>
</organism>
<dbReference type="Gene3D" id="3.40.30.60">
    <property type="entry name" value="FHIPEP family, domain 1"/>
    <property type="match status" value="1"/>
</dbReference>
<dbReference type="AlphaFoldDB" id="A0A509E7X5"/>
<feature type="transmembrane region" description="Helical" evidence="7">
    <location>
        <begin position="267"/>
        <end position="289"/>
    </location>
</feature>
<keyword evidence="9" id="KW-1185">Reference proteome</keyword>
<dbReference type="Pfam" id="PF00771">
    <property type="entry name" value="FHIPEP"/>
    <property type="match status" value="1"/>
</dbReference>
<dbReference type="PRINTS" id="PR00949">
    <property type="entry name" value="TYPE3IMAPROT"/>
</dbReference>
<dbReference type="InterPro" id="IPR042194">
    <property type="entry name" value="FHIPEP_1"/>
</dbReference>
<accession>A0A509E7X5</accession>
<dbReference type="InterPro" id="IPR042193">
    <property type="entry name" value="FHIPEP_3"/>
</dbReference>
<proteinExistence type="inferred from homology"/>
<dbReference type="PANTHER" id="PTHR30161">
    <property type="entry name" value="FLAGELLAR EXPORT PROTEIN, MEMBRANE FLHA SUBUNIT-RELATED"/>
    <property type="match status" value="1"/>
</dbReference>
<keyword evidence="7" id="KW-0653">Protein transport</keyword>
<dbReference type="InterPro" id="IPR001712">
    <property type="entry name" value="T3SS_FHIPEP"/>
</dbReference>
<gene>
    <name evidence="8" type="primary">flhA_1</name>
    <name evidence="7" type="synonym">flhA</name>
    <name evidence="8" type="ORF">MET9862_00835</name>
</gene>
<keyword evidence="6 7" id="KW-0472">Membrane</keyword>
<dbReference type="PIRSF" id="PIRSF005419">
    <property type="entry name" value="FlhA"/>
    <property type="match status" value="1"/>
</dbReference>
<evidence type="ECO:0000313" key="9">
    <source>
        <dbReference type="Proteomes" id="UP000410984"/>
    </source>
</evidence>
<evidence type="ECO:0000313" key="8">
    <source>
        <dbReference type="EMBL" id="VUD70271.1"/>
    </source>
</evidence>
<feature type="transmembrane region" description="Helical" evidence="7">
    <location>
        <begin position="62"/>
        <end position="81"/>
    </location>
</feature>
<dbReference type="Gene3D" id="1.10.8.540">
    <property type="entry name" value="FHIPEP family, domain 3"/>
    <property type="match status" value="1"/>
</dbReference>
<name>A0A509E7X5_9HYPH</name>
<dbReference type="OrthoDB" id="9759185at2"/>
<dbReference type="InterPro" id="IPR006301">
    <property type="entry name" value="FlhA"/>
</dbReference>
<feature type="transmembrane region" description="Helical" evidence="7">
    <location>
        <begin position="226"/>
        <end position="247"/>
    </location>
</feature>
<dbReference type="GO" id="GO:0005886">
    <property type="term" value="C:plasma membrane"/>
    <property type="evidence" value="ECO:0007669"/>
    <property type="project" value="UniProtKB-SubCell"/>
</dbReference>
<reference evidence="8 9" key="1">
    <citation type="submission" date="2019-06" db="EMBL/GenBank/DDBJ databases">
        <authorList>
            <person name="Rodrigo-Torres L."/>
            <person name="Arahal R. D."/>
            <person name="Lucena T."/>
        </authorList>
    </citation>
    <scope>NUCLEOTIDE SEQUENCE [LARGE SCALE GENOMIC DNA]</scope>
    <source>
        <strain evidence="8 9">SB0023/3</strain>
    </source>
</reference>
<dbReference type="GO" id="GO:0044780">
    <property type="term" value="P:bacterial-type flagellum assembly"/>
    <property type="evidence" value="ECO:0007669"/>
    <property type="project" value="InterPro"/>
</dbReference>
<keyword evidence="7" id="KW-0813">Transport</keyword>
<comment type="subcellular location">
    <subcellularLocation>
        <location evidence="1 7">Cell membrane</location>
        <topology evidence="1 7">Multi-pass membrane protein</topology>
    </subcellularLocation>
</comment>
<evidence type="ECO:0000256" key="2">
    <source>
        <dbReference type="ARBA" id="ARBA00008835"/>
    </source>
</evidence>
<feature type="transmembrane region" description="Helical" evidence="7">
    <location>
        <begin position="38"/>
        <end position="56"/>
    </location>
</feature>
<protein>
    <recommendedName>
        <fullName evidence="7">Flagellar biosynthesis protein FlhA</fullName>
    </recommendedName>
</protein>
<evidence type="ECO:0000256" key="1">
    <source>
        <dbReference type="ARBA" id="ARBA00004651"/>
    </source>
</evidence>
<evidence type="ECO:0000256" key="5">
    <source>
        <dbReference type="ARBA" id="ARBA00022989"/>
    </source>
</evidence>